<name>A0A915K9B5_ROMCU</name>
<feature type="transmembrane region" description="Helical" evidence="7">
    <location>
        <begin position="19"/>
        <end position="37"/>
    </location>
</feature>
<organism evidence="9 10">
    <name type="scientific">Romanomermis culicivorax</name>
    <name type="common">Nematode worm</name>
    <dbReference type="NCBI Taxonomy" id="13658"/>
    <lineage>
        <taxon>Eukaryota</taxon>
        <taxon>Metazoa</taxon>
        <taxon>Ecdysozoa</taxon>
        <taxon>Nematoda</taxon>
        <taxon>Enoplea</taxon>
        <taxon>Dorylaimia</taxon>
        <taxon>Mermithida</taxon>
        <taxon>Mermithoidea</taxon>
        <taxon>Mermithidae</taxon>
        <taxon>Romanomermis</taxon>
    </lineage>
</organism>
<keyword evidence="3 7" id="KW-0812">Transmembrane</keyword>
<feature type="transmembrane region" description="Helical" evidence="7">
    <location>
        <begin position="439"/>
        <end position="458"/>
    </location>
</feature>
<evidence type="ECO:0000256" key="6">
    <source>
        <dbReference type="ARBA" id="ARBA00023180"/>
    </source>
</evidence>
<evidence type="ECO:0000256" key="5">
    <source>
        <dbReference type="ARBA" id="ARBA00023136"/>
    </source>
</evidence>
<comment type="similarity">
    <text evidence="2">Belongs to the patched family.</text>
</comment>
<dbReference type="WBParaSite" id="nRc.2.0.1.t35297-RA">
    <property type="protein sequence ID" value="nRc.2.0.1.t35297-RA"/>
    <property type="gene ID" value="nRc.2.0.1.g35297"/>
</dbReference>
<feature type="transmembrane region" description="Helical" evidence="7">
    <location>
        <begin position="470"/>
        <end position="493"/>
    </location>
</feature>
<keyword evidence="4 7" id="KW-1133">Transmembrane helix</keyword>
<reference evidence="10" key="1">
    <citation type="submission" date="2022-11" db="UniProtKB">
        <authorList>
            <consortium name="WormBaseParasite"/>
        </authorList>
    </citation>
    <scope>IDENTIFICATION</scope>
</reference>
<evidence type="ECO:0000256" key="4">
    <source>
        <dbReference type="ARBA" id="ARBA00022989"/>
    </source>
</evidence>
<feature type="domain" description="SSD" evidence="8">
    <location>
        <begin position="314"/>
        <end position="492"/>
    </location>
</feature>
<proteinExistence type="inferred from homology"/>
<dbReference type="AlphaFoldDB" id="A0A915K9B5"/>
<dbReference type="GO" id="GO:0030659">
    <property type="term" value="C:cytoplasmic vesicle membrane"/>
    <property type="evidence" value="ECO:0007669"/>
    <property type="project" value="TreeGrafter"/>
</dbReference>
<feature type="transmembrane region" description="Helical" evidence="7">
    <location>
        <begin position="382"/>
        <end position="406"/>
    </location>
</feature>
<accession>A0A915K9B5</accession>
<dbReference type="InterPro" id="IPR051697">
    <property type="entry name" value="Patched_domain-protein"/>
</dbReference>
<dbReference type="GO" id="GO:0005886">
    <property type="term" value="C:plasma membrane"/>
    <property type="evidence" value="ECO:0007669"/>
    <property type="project" value="TreeGrafter"/>
</dbReference>
<dbReference type="Gene3D" id="1.20.1640.10">
    <property type="entry name" value="Multidrug efflux transporter AcrB transmembrane domain"/>
    <property type="match status" value="1"/>
</dbReference>
<feature type="transmembrane region" description="Helical" evidence="7">
    <location>
        <begin position="66"/>
        <end position="88"/>
    </location>
</feature>
<dbReference type="Pfam" id="PF02460">
    <property type="entry name" value="Patched"/>
    <property type="match status" value="1"/>
</dbReference>
<feature type="transmembrane region" description="Helical" evidence="7">
    <location>
        <begin position="315"/>
        <end position="333"/>
    </location>
</feature>
<dbReference type="PANTHER" id="PTHR10796:SF191">
    <property type="entry name" value="SSD DOMAIN-CONTAINING PROTEIN"/>
    <property type="match status" value="1"/>
</dbReference>
<comment type="subcellular location">
    <subcellularLocation>
        <location evidence="1">Membrane</location>
        <topology evidence="1">Multi-pass membrane protein</topology>
    </subcellularLocation>
</comment>
<dbReference type="InterPro" id="IPR000731">
    <property type="entry name" value="SSD"/>
</dbReference>
<dbReference type="GO" id="GO:0006897">
    <property type="term" value="P:endocytosis"/>
    <property type="evidence" value="ECO:0007669"/>
    <property type="project" value="TreeGrafter"/>
</dbReference>
<evidence type="ECO:0000256" key="3">
    <source>
        <dbReference type="ARBA" id="ARBA00022692"/>
    </source>
</evidence>
<keyword evidence="9" id="KW-1185">Reference proteome</keyword>
<dbReference type="InterPro" id="IPR003392">
    <property type="entry name" value="PTHD_SSD"/>
</dbReference>
<evidence type="ECO:0000256" key="2">
    <source>
        <dbReference type="ARBA" id="ARBA00005585"/>
    </source>
</evidence>
<sequence>MANIIRAFPDFSGFRLKNVYLVVATVPEAIRTILWLINRFHPRKMRCLNNILEDFFFSYATVVTKYAYFFVVVPLCLTGLLGSGFYFLNKQNENDTEYVFTPTNGRWKYEYATFKEHFPLDENNHVVGQSFEVKRWIHLIATGHGPENKNLLRKDILTEIEDLNDYILNKLTVLSFDGMYKFFYRDICLKIELQCFDNSHVTLLKHRDELEDNGNLIRYPVMRIPYDRPIYLGGFLGLVKYDEDGWMEEVGAIRLIYELKSHPETFDFYSIQFRDHVTDYLLSHYPTKLINVAFGNDDSLNQGLRENTVRFAPEISVTIILVFIFSLICSFVLHKNRVKSGYVIDWVRSKPLLSIIGIVEPGMAIISAFGLLLLAGAPYNDVLVVMPFLVFEINFCNVSLFSNVAIGVDDMFIQISAWHCTKFEWSAEDRFAEALSESAVAITITSVTDIISFLVGTWNPLPAMQMFCYYTALAMFFELLYQCTFYSAALYLLGKVETEGRHSITMKEILPTDKAGNIVS</sequence>
<keyword evidence="5 7" id="KW-0472">Membrane</keyword>
<dbReference type="GO" id="GO:0018996">
    <property type="term" value="P:molting cycle, collagen and cuticulin-based cuticle"/>
    <property type="evidence" value="ECO:0007669"/>
    <property type="project" value="TreeGrafter"/>
</dbReference>
<dbReference type="SUPFAM" id="SSF82866">
    <property type="entry name" value="Multidrug efflux transporter AcrB transmembrane domain"/>
    <property type="match status" value="1"/>
</dbReference>
<dbReference type="OMA" id="WPLGEDN"/>
<dbReference type="PROSITE" id="PS50156">
    <property type="entry name" value="SSD"/>
    <property type="match status" value="1"/>
</dbReference>
<evidence type="ECO:0000256" key="1">
    <source>
        <dbReference type="ARBA" id="ARBA00004141"/>
    </source>
</evidence>
<keyword evidence="6" id="KW-0325">Glycoprotein</keyword>
<dbReference type="Proteomes" id="UP000887565">
    <property type="component" value="Unplaced"/>
</dbReference>
<evidence type="ECO:0000256" key="7">
    <source>
        <dbReference type="SAM" id="Phobius"/>
    </source>
</evidence>
<dbReference type="PANTHER" id="PTHR10796">
    <property type="entry name" value="PATCHED-RELATED"/>
    <property type="match status" value="1"/>
</dbReference>
<protein>
    <submittedName>
        <fullName evidence="10">SSD domain-containing protein</fullName>
    </submittedName>
</protein>
<feature type="transmembrane region" description="Helical" evidence="7">
    <location>
        <begin position="353"/>
        <end position="376"/>
    </location>
</feature>
<evidence type="ECO:0000313" key="9">
    <source>
        <dbReference type="Proteomes" id="UP000887565"/>
    </source>
</evidence>
<evidence type="ECO:0000313" key="10">
    <source>
        <dbReference type="WBParaSite" id="nRc.2.0.1.t35297-RA"/>
    </source>
</evidence>
<evidence type="ECO:0000259" key="8">
    <source>
        <dbReference type="PROSITE" id="PS50156"/>
    </source>
</evidence>